<name>A0A0K2TU99_LEPSM</name>
<accession>A0A0K2TU99</accession>
<dbReference type="AlphaFoldDB" id="A0A0K2TU99"/>
<evidence type="ECO:0000313" key="1">
    <source>
        <dbReference type="EMBL" id="CDW28976.1"/>
    </source>
</evidence>
<dbReference type="EMBL" id="HACA01011615">
    <property type="protein sequence ID" value="CDW28976.1"/>
    <property type="molecule type" value="Transcribed_RNA"/>
</dbReference>
<reference evidence="1" key="1">
    <citation type="submission" date="2014-05" db="EMBL/GenBank/DDBJ databases">
        <authorList>
            <person name="Chronopoulou M."/>
        </authorList>
    </citation>
    <scope>NUCLEOTIDE SEQUENCE</scope>
    <source>
        <tissue evidence="1">Whole organism</tissue>
    </source>
</reference>
<proteinExistence type="predicted"/>
<gene>
    <name evidence="1" type="primary">Dpse\GA25499</name>
</gene>
<protein>
    <submittedName>
        <fullName evidence="1">Uncharacterized protein</fullName>
    </submittedName>
</protein>
<sequence>MYNSIGLLKPDQGYMQSPAESLKILMETHFPQCRLSTSSGTFMQVNGLNIDFLDSKQGQEIL</sequence>
<organism evidence="1">
    <name type="scientific">Lepeophtheirus salmonis</name>
    <name type="common">Salmon louse</name>
    <name type="synonym">Caligus salmonis</name>
    <dbReference type="NCBI Taxonomy" id="72036"/>
    <lineage>
        <taxon>Eukaryota</taxon>
        <taxon>Metazoa</taxon>
        <taxon>Ecdysozoa</taxon>
        <taxon>Arthropoda</taxon>
        <taxon>Crustacea</taxon>
        <taxon>Multicrustacea</taxon>
        <taxon>Hexanauplia</taxon>
        <taxon>Copepoda</taxon>
        <taxon>Siphonostomatoida</taxon>
        <taxon>Caligidae</taxon>
        <taxon>Lepeophtheirus</taxon>
    </lineage>
</organism>